<evidence type="ECO:0000256" key="10">
    <source>
        <dbReference type="SAM" id="Phobius"/>
    </source>
</evidence>
<feature type="transmembrane region" description="Helical" evidence="10">
    <location>
        <begin position="318"/>
        <end position="337"/>
    </location>
</feature>
<organism evidence="12 13">
    <name type="scientific">Paramecium octaurelia</name>
    <dbReference type="NCBI Taxonomy" id="43137"/>
    <lineage>
        <taxon>Eukaryota</taxon>
        <taxon>Sar</taxon>
        <taxon>Alveolata</taxon>
        <taxon>Ciliophora</taxon>
        <taxon>Intramacronucleata</taxon>
        <taxon>Oligohymenophorea</taxon>
        <taxon>Peniculida</taxon>
        <taxon>Parameciidae</taxon>
        <taxon>Paramecium</taxon>
    </lineage>
</organism>
<dbReference type="OrthoDB" id="196264at2759"/>
<dbReference type="PANTHER" id="PTHR10110">
    <property type="entry name" value="SODIUM/HYDROGEN EXCHANGER"/>
    <property type="match status" value="1"/>
</dbReference>
<gene>
    <name evidence="12" type="ORF">POCTA_138.1.T0590172</name>
</gene>
<dbReference type="GO" id="GO:0098719">
    <property type="term" value="P:sodium ion import across plasma membrane"/>
    <property type="evidence" value="ECO:0007669"/>
    <property type="project" value="TreeGrafter"/>
</dbReference>
<sequence length="600" mass="68985">MVFGSPVNFQEINEEALVTGGIVMAFALIFGTIAILQTYCEHHHISVMREASVPILFGLFFGLITFMGYFSSGKYFDSRIFSFALLPIIVFKEGYCLNKQHFMKNYFYVLIYGIFGTIVQFLISFGLTQSLVSSSIFWSPPSDQTQDNYSFFATMFFSACITSKDSAVSLSVLEFEHAPKLHSIIFGEQIINDVIVFALSSTTQRYNNENVRFERDNWYNFLIFIALTLAQLLVGLVVGLITGVVSTWITKTARCISEHSSVLTIFTIYCAYFAFSFCEAFDFCGVMAVLICGIMMSHYQTYNLPKLSANSSKITVKALAYASETFIYFYIGFAVTGTEINNKEYLKGITIYPFVLIQFFAIQPMARLLSMLLSQGLAMLIQKDSKSPLKINKYEFLILLYSGLIKGVIAYALICEVDTEFVKKTHYYPFINYATLYLIIGTTLFVGGSLKYVAEWAYSQMDLQHLMESSDNSGIKSNLKQTFIREDIQAYENATQNTQSRFKKFDENYIKPFLIYNYLERKQDILTAKKLKKNKHAMEKQLEEEMHMYEESVRERREKQEMKKMNQKSKLTNLELDSDAEQEEESPKNNHHHENQNNHH</sequence>
<dbReference type="GO" id="GO:0015386">
    <property type="term" value="F:potassium:proton antiporter activity"/>
    <property type="evidence" value="ECO:0007669"/>
    <property type="project" value="TreeGrafter"/>
</dbReference>
<keyword evidence="5" id="KW-0915">Sodium</keyword>
<evidence type="ECO:0000256" key="1">
    <source>
        <dbReference type="ARBA" id="ARBA00004141"/>
    </source>
</evidence>
<keyword evidence="6" id="KW-0406">Ion transport</keyword>
<dbReference type="GO" id="GO:0015385">
    <property type="term" value="F:sodium:proton antiporter activity"/>
    <property type="evidence" value="ECO:0007669"/>
    <property type="project" value="InterPro"/>
</dbReference>
<name>A0A8S1V6K6_PAROT</name>
<feature type="transmembrane region" description="Helical" evidence="10">
    <location>
        <begin position="51"/>
        <end position="70"/>
    </location>
</feature>
<evidence type="ECO:0000256" key="3">
    <source>
        <dbReference type="ARBA" id="ARBA00022692"/>
    </source>
</evidence>
<evidence type="ECO:0000256" key="8">
    <source>
        <dbReference type="ARBA" id="ARBA00023201"/>
    </source>
</evidence>
<evidence type="ECO:0000256" key="6">
    <source>
        <dbReference type="ARBA" id="ARBA00023065"/>
    </source>
</evidence>
<dbReference type="InterPro" id="IPR006153">
    <property type="entry name" value="Cation/H_exchanger_TM"/>
</dbReference>
<dbReference type="Pfam" id="PF00999">
    <property type="entry name" value="Na_H_Exchanger"/>
    <property type="match status" value="1"/>
</dbReference>
<dbReference type="Proteomes" id="UP000683925">
    <property type="component" value="Unassembled WGS sequence"/>
</dbReference>
<evidence type="ECO:0000256" key="4">
    <source>
        <dbReference type="ARBA" id="ARBA00022989"/>
    </source>
</evidence>
<evidence type="ECO:0000313" key="12">
    <source>
        <dbReference type="EMBL" id="CAD8172043.1"/>
    </source>
</evidence>
<feature type="transmembrane region" description="Helical" evidence="10">
    <location>
        <begin position="16"/>
        <end position="39"/>
    </location>
</feature>
<keyword evidence="4 10" id="KW-1133">Transmembrane helix</keyword>
<feature type="transmembrane region" description="Helical" evidence="10">
    <location>
        <begin position="218"/>
        <end position="244"/>
    </location>
</feature>
<evidence type="ECO:0000256" key="2">
    <source>
        <dbReference type="ARBA" id="ARBA00022448"/>
    </source>
</evidence>
<evidence type="ECO:0000256" key="7">
    <source>
        <dbReference type="ARBA" id="ARBA00023136"/>
    </source>
</evidence>
<dbReference type="InterPro" id="IPR018422">
    <property type="entry name" value="Cation/H_exchanger_CPA1"/>
</dbReference>
<protein>
    <recommendedName>
        <fullName evidence="11">Cation/H+ exchanger transmembrane domain-containing protein</fullName>
    </recommendedName>
</protein>
<feature type="region of interest" description="Disordered" evidence="9">
    <location>
        <begin position="549"/>
        <end position="600"/>
    </location>
</feature>
<keyword evidence="7 10" id="KW-0472">Membrane</keyword>
<feature type="compositionally biased region" description="Basic and acidic residues" evidence="9">
    <location>
        <begin position="549"/>
        <end position="564"/>
    </location>
</feature>
<feature type="compositionally biased region" description="Basic and acidic residues" evidence="9">
    <location>
        <begin position="585"/>
        <end position="600"/>
    </location>
</feature>
<feature type="transmembrane region" description="Helical" evidence="10">
    <location>
        <begin position="107"/>
        <end position="127"/>
    </location>
</feature>
<evidence type="ECO:0000313" key="13">
    <source>
        <dbReference type="Proteomes" id="UP000683925"/>
    </source>
</evidence>
<keyword evidence="13" id="KW-1185">Reference proteome</keyword>
<comment type="subcellular location">
    <subcellularLocation>
        <location evidence="1">Membrane</location>
        <topology evidence="1">Multi-pass membrane protein</topology>
    </subcellularLocation>
</comment>
<reference evidence="12" key="1">
    <citation type="submission" date="2021-01" db="EMBL/GenBank/DDBJ databases">
        <authorList>
            <consortium name="Genoscope - CEA"/>
            <person name="William W."/>
        </authorList>
    </citation>
    <scope>NUCLEOTIDE SEQUENCE</scope>
</reference>
<keyword evidence="2" id="KW-0813">Transport</keyword>
<dbReference type="AlphaFoldDB" id="A0A8S1V6K6"/>
<proteinExistence type="predicted"/>
<dbReference type="EMBL" id="CAJJDP010000058">
    <property type="protein sequence ID" value="CAD8172043.1"/>
    <property type="molecule type" value="Genomic_DNA"/>
</dbReference>
<dbReference type="GO" id="GO:0005886">
    <property type="term" value="C:plasma membrane"/>
    <property type="evidence" value="ECO:0007669"/>
    <property type="project" value="TreeGrafter"/>
</dbReference>
<evidence type="ECO:0000256" key="5">
    <source>
        <dbReference type="ARBA" id="ARBA00023053"/>
    </source>
</evidence>
<evidence type="ECO:0000256" key="9">
    <source>
        <dbReference type="SAM" id="MobiDB-lite"/>
    </source>
</evidence>
<feature type="domain" description="Cation/H+ exchanger transmembrane" evidence="11">
    <location>
        <begin position="50"/>
        <end position="444"/>
    </location>
</feature>
<accession>A0A8S1V6K6</accession>
<feature type="transmembrane region" description="Helical" evidence="10">
    <location>
        <begin position="434"/>
        <end position="454"/>
    </location>
</feature>
<dbReference type="GO" id="GO:0051453">
    <property type="term" value="P:regulation of intracellular pH"/>
    <property type="evidence" value="ECO:0007669"/>
    <property type="project" value="TreeGrafter"/>
</dbReference>
<comment type="caution">
    <text evidence="12">The sequence shown here is derived from an EMBL/GenBank/DDBJ whole genome shotgun (WGS) entry which is preliminary data.</text>
</comment>
<feature type="transmembrane region" description="Helical" evidence="10">
    <location>
        <begin position="349"/>
        <end position="373"/>
    </location>
</feature>
<keyword evidence="8" id="KW-0739">Sodium transport</keyword>
<keyword evidence="3 10" id="KW-0812">Transmembrane</keyword>
<dbReference type="OMA" id="ACITSKD"/>
<dbReference type="PANTHER" id="PTHR10110:SF187">
    <property type="entry name" value="SODIUM_HYDROGEN EXCHANGER"/>
    <property type="match status" value="1"/>
</dbReference>
<evidence type="ECO:0000259" key="11">
    <source>
        <dbReference type="Pfam" id="PF00999"/>
    </source>
</evidence>
<feature type="transmembrane region" description="Helical" evidence="10">
    <location>
        <begin position="394"/>
        <end position="414"/>
    </location>
</feature>
<feature type="transmembrane region" description="Helical" evidence="10">
    <location>
        <begin position="280"/>
        <end position="297"/>
    </location>
</feature>